<dbReference type="EMBL" id="FRCP01000005">
    <property type="protein sequence ID" value="SHL99874.1"/>
    <property type="molecule type" value="Genomic_DNA"/>
</dbReference>
<gene>
    <name evidence="4" type="ORF">SAMN02746066_00452</name>
</gene>
<dbReference type="GO" id="GO:0004553">
    <property type="term" value="F:hydrolase activity, hydrolyzing O-glycosyl compounds"/>
    <property type="evidence" value="ECO:0007669"/>
    <property type="project" value="InterPro"/>
</dbReference>
<keyword evidence="4" id="KW-0858">Xylan degradation</keyword>
<keyword evidence="5" id="KW-1185">Reference proteome</keyword>
<evidence type="ECO:0000256" key="1">
    <source>
        <dbReference type="ARBA" id="ARBA00009209"/>
    </source>
</evidence>
<sequence length="407" mass="47993">MQDLATLSIFKSLERRLTPLYLLGRTVRREDMKKNYRNMFYEIGIKEEEIKNRLQEIKQTFFYGPDDERLYFECGEDMAYIVDTGNNDVRTEGMSYAMMICVQLNMKEEFDRLWKWAKTFMWMDSGENEGYFAWSCAIDGRKNAYGPAPDGEEFFAMALFFASHRWGDGEEIFAYSKEAKEILRACIHKGENGRAGHPMWNRDNYQILFVPGIDFTDPSYHLPHFYELFSQWAYEEDREFWKKATAASREYLAKACHPVTGFSAEYAEFDGSPMSRKLAWGQERHDWFYSDAYRTAANIGLDYEWFGIDCGQRIAVDRIQHYLGVVRKGETYKIYEVDGTVIEQEALHPYGITATIAQASLAAKDTHYKEWVQRFFDMPLRTGERRYYDNCLYFFAFLALSGNYRIW</sequence>
<evidence type="ECO:0000313" key="5">
    <source>
        <dbReference type="Proteomes" id="UP000184038"/>
    </source>
</evidence>
<dbReference type="Proteomes" id="UP000184038">
    <property type="component" value="Unassembled WGS sequence"/>
</dbReference>
<evidence type="ECO:0000256" key="3">
    <source>
        <dbReference type="ARBA" id="ARBA00023295"/>
    </source>
</evidence>
<dbReference type="GO" id="GO:0045493">
    <property type="term" value="P:xylan catabolic process"/>
    <property type="evidence" value="ECO:0007669"/>
    <property type="project" value="UniProtKB-KW"/>
</dbReference>
<keyword evidence="2 4" id="KW-0378">Hydrolase</keyword>
<comment type="similarity">
    <text evidence="1">Belongs to the glycosyl hydrolase 8 (cellulase D) family.</text>
</comment>
<protein>
    <submittedName>
        <fullName evidence="4">Oligosaccharide reducing-end xylanase</fullName>
    </submittedName>
</protein>
<dbReference type="PRINTS" id="PR00735">
    <property type="entry name" value="GLHYDRLASE8"/>
</dbReference>
<keyword evidence="4" id="KW-0624">Polysaccharide degradation</keyword>
<reference evidence="4 5" key="1">
    <citation type="submission" date="2016-11" db="EMBL/GenBank/DDBJ databases">
        <authorList>
            <person name="Jaros S."/>
            <person name="Januszkiewicz K."/>
            <person name="Wedrychowicz H."/>
        </authorList>
    </citation>
    <scope>NUCLEOTIDE SEQUENCE [LARGE SCALE GENOMIC DNA]</scope>
    <source>
        <strain evidence="4 5">DSM 15930</strain>
    </source>
</reference>
<dbReference type="STRING" id="1120996.SAMN02746066_00452"/>
<dbReference type="AlphaFoldDB" id="A0A1M7F724"/>
<keyword evidence="3 4" id="KW-0326">Glycosidase</keyword>
<dbReference type="Gene3D" id="1.50.10.10">
    <property type="match status" value="1"/>
</dbReference>
<evidence type="ECO:0000256" key="2">
    <source>
        <dbReference type="ARBA" id="ARBA00022801"/>
    </source>
</evidence>
<evidence type="ECO:0000313" key="4">
    <source>
        <dbReference type="EMBL" id="SHL99874.1"/>
    </source>
</evidence>
<dbReference type="InterPro" id="IPR012341">
    <property type="entry name" value="6hp_glycosidase-like_sf"/>
</dbReference>
<name>A0A1M7F724_9FIRM</name>
<proteinExistence type="inferred from homology"/>
<accession>A0A1M7F724</accession>
<dbReference type="Pfam" id="PF01270">
    <property type="entry name" value="Glyco_hydro_8"/>
    <property type="match status" value="1"/>
</dbReference>
<keyword evidence="4" id="KW-0119">Carbohydrate metabolism</keyword>
<dbReference type="InterPro" id="IPR002037">
    <property type="entry name" value="Glyco_hydro_8"/>
</dbReference>
<organism evidence="4 5">
    <name type="scientific">Anaerosporobacter mobilis DSM 15930</name>
    <dbReference type="NCBI Taxonomy" id="1120996"/>
    <lineage>
        <taxon>Bacteria</taxon>
        <taxon>Bacillati</taxon>
        <taxon>Bacillota</taxon>
        <taxon>Clostridia</taxon>
        <taxon>Lachnospirales</taxon>
        <taxon>Lachnospiraceae</taxon>
        <taxon>Anaerosporobacter</taxon>
    </lineage>
</organism>
<dbReference type="InterPro" id="IPR008928">
    <property type="entry name" value="6-hairpin_glycosidase_sf"/>
</dbReference>
<dbReference type="SUPFAM" id="SSF48208">
    <property type="entry name" value="Six-hairpin glycosidases"/>
    <property type="match status" value="1"/>
</dbReference>